<evidence type="ECO:0000313" key="3">
    <source>
        <dbReference type="Proteomes" id="UP000252015"/>
    </source>
</evidence>
<keyword evidence="3" id="KW-1185">Reference proteome</keyword>
<dbReference type="EMBL" id="UEGW01000001">
    <property type="protein sequence ID" value="SRX93594.1"/>
    <property type="molecule type" value="Genomic_DNA"/>
</dbReference>
<evidence type="ECO:0000256" key="1">
    <source>
        <dbReference type="SAM" id="SignalP"/>
    </source>
</evidence>
<organism evidence="2 3">
    <name type="scientific">Mycobacterium shimoidei</name>
    <dbReference type="NCBI Taxonomy" id="29313"/>
    <lineage>
        <taxon>Bacteria</taxon>
        <taxon>Bacillati</taxon>
        <taxon>Actinomycetota</taxon>
        <taxon>Actinomycetes</taxon>
        <taxon>Mycobacteriales</taxon>
        <taxon>Mycobacteriaceae</taxon>
        <taxon>Mycobacterium</taxon>
    </lineage>
</organism>
<dbReference type="Proteomes" id="UP000252015">
    <property type="component" value="Unassembled WGS sequence"/>
</dbReference>
<dbReference type="AlphaFoldDB" id="A0A375YXH3"/>
<feature type="chain" id="PRO_5017061155" description="DUF732 domain-containing protein" evidence="1">
    <location>
        <begin position="30"/>
        <end position="109"/>
    </location>
</feature>
<protein>
    <recommendedName>
        <fullName evidence="4">DUF732 domain-containing protein</fullName>
    </recommendedName>
</protein>
<dbReference type="PROSITE" id="PS51257">
    <property type="entry name" value="PROKAR_LIPOPROTEIN"/>
    <property type="match status" value="1"/>
</dbReference>
<feature type="signal peptide" evidence="1">
    <location>
        <begin position="1"/>
        <end position="29"/>
    </location>
</feature>
<keyword evidence="1" id="KW-0732">Signal</keyword>
<name>A0A375YXH3_MYCSH</name>
<reference evidence="2 3" key="1">
    <citation type="submission" date="2018-05" db="EMBL/GenBank/DDBJ databases">
        <authorList>
            <consortium name="IHU Genomes"/>
        </authorList>
    </citation>
    <scope>NUCLEOTIDE SEQUENCE [LARGE SCALE GENOMIC DNA]</scope>
    <source>
        <strain evidence="2 3">P7336</strain>
    </source>
</reference>
<evidence type="ECO:0000313" key="2">
    <source>
        <dbReference type="EMBL" id="SRX93594.1"/>
    </source>
</evidence>
<dbReference type="RefSeq" id="WP_113963569.1">
    <property type="nucleotide sequence ID" value="NZ_UEGW01000001.1"/>
</dbReference>
<evidence type="ECO:0008006" key="4">
    <source>
        <dbReference type="Google" id="ProtNLM"/>
    </source>
</evidence>
<sequence length="109" mass="11386">MIHRTVIPVLWLWLACVIIGAALAGSAKADPAEDFATAYAADVCIVLDDHPTIPGLTGVLQAVQETGGLTARQAGQAVALSVINVCPRHIPLLRRYVAMYAPRASGALA</sequence>
<accession>A0A375YXH3</accession>
<gene>
    <name evidence="2" type="ORF">MSP7336_01833</name>
</gene>
<proteinExistence type="predicted"/>